<comment type="caution">
    <text evidence="4">The sequence shown here is derived from an EMBL/GenBank/DDBJ whole genome shotgun (WGS) entry which is preliminary data.</text>
</comment>
<evidence type="ECO:0000259" key="2">
    <source>
        <dbReference type="PROSITE" id="PS50249"/>
    </source>
</evidence>
<dbReference type="EMBL" id="QUTB01011606">
    <property type="protein sequence ID" value="RHY37716.1"/>
    <property type="molecule type" value="Genomic_DNA"/>
</dbReference>
<feature type="domain" description="MPN" evidence="2">
    <location>
        <begin position="691"/>
        <end position="830"/>
    </location>
</feature>
<dbReference type="EMBL" id="QUSZ01005180">
    <property type="protein sequence ID" value="RHY10923.1"/>
    <property type="molecule type" value="Genomic_DNA"/>
</dbReference>
<dbReference type="Proteomes" id="UP000266643">
    <property type="component" value="Unassembled WGS sequence"/>
</dbReference>
<feature type="region of interest" description="Disordered" evidence="1">
    <location>
        <begin position="66"/>
        <end position="182"/>
    </location>
</feature>
<evidence type="ECO:0000313" key="8">
    <source>
        <dbReference type="Proteomes" id="UP000266239"/>
    </source>
</evidence>
<feature type="compositionally biased region" description="Basic and acidic residues" evidence="1">
    <location>
        <begin position="322"/>
        <end position="347"/>
    </location>
</feature>
<accession>A0A397B896</accession>
<dbReference type="GO" id="GO:0008237">
    <property type="term" value="F:metallopeptidase activity"/>
    <property type="evidence" value="ECO:0007669"/>
    <property type="project" value="InterPro"/>
</dbReference>
<dbReference type="InterPro" id="IPR050242">
    <property type="entry name" value="JAMM_MPN+_peptidase_M67A"/>
</dbReference>
<dbReference type="Proteomes" id="UP000266239">
    <property type="component" value="Unassembled WGS sequence"/>
</dbReference>
<evidence type="ECO:0000313" key="10">
    <source>
        <dbReference type="Proteomes" id="UP000283543"/>
    </source>
</evidence>
<dbReference type="AlphaFoldDB" id="A0A397B896"/>
<feature type="compositionally biased region" description="Basic and acidic residues" evidence="1">
    <location>
        <begin position="298"/>
        <end position="311"/>
    </location>
</feature>
<dbReference type="Gene3D" id="3.40.140.10">
    <property type="entry name" value="Cytidine Deaminase, domain 2"/>
    <property type="match status" value="1"/>
</dbReference>
<reference evidence="7 8" key="1">
    <citation type="submission" date="2018-08" db="EMBL/GenBank/DDBJ databases">
        <title>Aphanomyces genome sequencing and annotation.</title>
        <authorList>
            <person name="Minardi D."/>
            <person name="Oidtmann B."/>
            <person name="Van Der Giezen M."/>
            <person name="Studholme D.J."/>
        </authorList>
    </citation>
    <scope>NUCLEOTIDE SEQUENCE [LARGE SCALE GENOMIC DNA]</scope>
    <source>
        <strain evidence="6 9">D2</strain>
        <strain evidence="3 7">Kv</strain>
        <strain evidence="5 10">Si</strain>
        <strain evidence="4 8">Yx</strain>
    </source>
</reference>
<evidence type="ECO:0000313" key="6">
    <source>
        <dbReference type="EMBL" id="RHY74394.1"/>
    </source>
</evidence>
<proteinExistence type="predicted"/>
<dbReference type="EMBL" id="QUTD01003018">
    <property type="protein sequence ID" value="RHY74394.1"/>
    <property type="molecule type" value="Genomic_DNA"/>
</dbReference>
<feature type="compositionally biased region" description="Basic and acidic residues" evidence="1">
    <location>
        <begin position="210"/>
        <end position="223"/>
    </location>
</feature>
<feature type="compositionally biased region" description="Basic residues" evidence="1">
    <location>
        <begin position="450"/>
        <end position="459"/>
    </location>
</feature>
<protein>
    <recommendedName>
        <fullName evidence="2">MPN domain-containing protein</fullName>
    </recommendedName>
</protein>
<feature type="region of interest" description="Disordered" evidence="1">
    <location>
        <begin position="552"/>
        <end position="576"/>
    </location>
</feature>
<dbReference type="VEuPathDB" id="FungiDB:H257_01200"/>
<dbReference type="PANTHER" id="PTHR10410">
    <property type="entry name" value="EUKARYOTIC TRANSLATION INITIATION FACTOR 3 -RELATED"/>
    <property type="match status" value="1"/>
</dbReference>
<dbReference type="InterPro" id="IPR037518">
    <property type="entry name" value="MPN"/>
</dbReference>
<feature type="region of interest" description="Disordered" evidence="1">
    <location>
        <begin position="392"/>
        <end position="538"/>
    </location>
</feature>
<dbReference type="Proteomes" id="UP000265427">
    <property type="component" value="Unassembled WGS sequence"/>
</dbReference>
<feature type="compositionally biased region" description="Basic and acidic residues" evidence="1">
    <location>
        <begin position="392"/>
        <end position="405"/>
    </location>
</feature>
<dbReference type="SUPFAM" id="SSF102712">
    <property type="entry name" value="JAB1/MPN domain"/>
    <property type="match status" value="1"/>
</dbReference>
<dbReference type="PROSITE" id="PS50249">
    <property type="entry name" value="MPN"/>
    <property type="match status" value="1"/>
</dbReference>
<feature type="compositionally biased region" description="Basic and acidic residues" evidence="1">
    <location>
        <begin position="485"/>
        <end position="506"/>
    </location>
</feature>
<dbReference type="InterPro" id="IPR000555">
    <property type="entry name" value="JAMM/MPN+_dom"/>
</dbReference>
<dbReference type="EMBL" id="QUTA01005633">
    <property type="protein sequence ID" value="RHY14843.1"/>
    <property type="molecule type" value="Genomic_DNA"/>
</dbReference>
<sequence length="1090" mass="122115">MQYGSVMRSSIKPYLSYDVKLAFQGLKSKKGLKPSLVVAVKRAEEILYQRSCTPWVKEDYDAIHVGPVQDTAKPRPVDMSVAISSDDDEHVEESEENESDDDFQAAPSKKARPSSRRAVSTKVEPMTPPSKRTRPTRATAAVVKEEVPPQLKPASRRGKPSPSPAKVELRQSPHPTRASARHKLVIPDEVEEVIDELPVAATTKPSAAATDKHARLQGDHVTESPDNVIDDVAMKSDDESAGVEEEDEGGDGLGALTDEQIAFLEQKLAKEKAKREKLRQGTAEPAASDQVNIQADIAPEKTKIPRRDVKPPSKGGPSDISYSRDTKRNQVKAEARTPRDEDEHRHAARVREAFALLKHPYVKPDFDKWINMSEAEKKADLELQKRHKRAEKLLEDELKASEARNRLRPPAKRPSNNYDEWESDQPKPAVPRDKPPAKPNTPHSSERSRSPPRTKKRAKAAYPPAVAPHRQGDKKLPPLPPPAAQERDAVKREEAAVRPSLKREANDAAEPPHQPRKKPTPPTPKPPPERREDVASRIQMVDVSTPLEIAVVKEHKAPVPPPKPKRGRPRKSPVVDSDDDVIEMVQQSPLSLIWQRTNTSFRCHTDLVWDNTVFKDPVQPSGYSLDMAAAGLDAAPPVRGKRQVRSVQQSQIRHKLMANNLDPHTMVECIQYANDGKSQAESKTLVQPYDVRVHPDAMFVCDLHAHLAICEIIGFLGGRFDDATNTVFIHAAFPCRSLLIEGDDGSTDVEMDPESELDLRELIRKSHLDVVGWYHSHPAFAPDPSVRDIENQSNYQTLFETSMDKKQQKPFVGLIVGTYDPKRTVPAGLFRFFHVRGEKGGTGQRGPIVYLPYELNATTRQYNVKSSSSIRDVNPPTIVHVEPETSAEGIVEEMLLALVDAVSRDECKQGAAGHQGPVTTSDIDDQDEVVVWSVEEQRQFQRAYVRGDPVDSMVIPSKSSDAIADFFDEFTRGTTRTGGELRGRVLSFSPLRVAIHRPPQLHAADASRDRLRTKYGRGVLDCVEQVLQLIDYYRTFDRRVNLKDPWFKKMNKLDKIRQSLREYAKDLDLPHGSHQTFVEDIVQYLDLSWS</sequence>
<feature type="compositionally biased region" description="Acidic residues" evidence="1">
    <location>
        <begin position="239"/>
        <end position="250"/>
    </location>
</feature>
<dbReference type="Pfam" id="PF01398">
    <property type="entry name" value="JAB"/>
    <property type="match status" value="1"/>
</dbReference>
<organism evidence="4 8">
    <name type="scientific">Aphanomyces astaci</name>
    <name type="common">Crayfish plague agent</name>
    <dbReference type="NCBI Taxonomy" id="112090"/>
    <lineage>
        <taxon>Eukaryota</taxon>
        <taxon>Sar</taxon>
        <taxon>Stramenopiles</taxon>
        <taxon>Oomycota</taxon>
        <taxon>Saprolegniomycetes</taxon>
        <taxon>Saprolegniales</taxon>
        <taxon>Verrucalvaceae</taxon>
        <taxon>Aphanomyces</taxon>
    </lineage>
</organism>
<evidence type="ECO:0000313" key="7">
    <source>
        <dbReference type="Proteomes" id="UP000265427"/>
    </source>
</evidence>
<evidence type="ECO:0000313" key="5">
    <source>
        <dbReference type="EMBL" id="RHY37716.1"/>
    </source>
</evidence>
<feature type="region of interest" description="Disordered" evidence="1">
    <location>
        <begin position="202"/>
        <end position="347"/>
    </location>
</feature>
<name>A0A397B896_APHAT</name>
<evidence type="ECO:0000313" key="4">
    <source>
        <dbReference type="EMBL" id="RHY14843.1"/>
    </source>
</evidence>
<dbReference type="VEuPathDB" id="FungiDB:H257_01201"/>
<dbReference type="Proteomes" id="UP000283543">
    <property type="component" value="Unassembled WGS sequence"/>
</dbReference>
<gene>
    <name evidence="4" type="ORF">DYB25_001313</name>
    <name evidence="6" type="ORF">DYB30_005312</name>
    <name evidence="5" type="ORF">DYB34_001900</name>
    <name evidence="3" type="ORF">DYB36_000963</name>
</gene>
<feature type="compositionally biased region" description="Acidic residues" evidence="1">
    <location>
        <begin position="85"/>
        <end position="103"/>
    </location>
</feature>
<evidence type="ECO:0000313" key="9">
    <source>
        <dbReference type="Proteomes" id="UP000266643"/>
    </source>
</evidence>
<evidence type="ECO:0000313" key="3">
    <source>
        <dbReference type="EMBL" id="RHY10923.1"/>
    </source>
</evidence>
<evidence type="ECO:0000256" key="1">
    <source>
        <dbReference type="SAM" id="MobiDB-lite"/>
    </source>
</evidence>